<evidence type="ECO:0000313" key="2">
    <source>
        <dbReference type="EMBL" id="KIA92247.1"/>
    </source>
</evidence>
<keyword evidence="1" id="KW-1133">Transmembrane helix</keyword>
<dbReference type="Proteomes" id="UP000031246">
    <property type="component" value="Unassembled WGS sequence"/>
</dbReference>
<dbReference type="OrthoDB" id="1039148at2"/>
<evidence type="ECO:0000256" key="1">
    <source>
        <dbReference type="SAM" id="Phobius"/>
    </source>
</evidence>
<organism evidence="2 3">
    <name type="scientific">Pedobacter kyungheensis</name>
    <dbReference type="NCBI Taxonomy" id="1069985"/>
    <lineage>
        <taxon>Bacteria</taxon>
        <taxon>Pseudomonadati</taxon>
        <taxon>Bacteroidota</taxon>
        <taxon>Sphingobacteriia</taxon>
        <taxon>Sphingobacteriales</taxon>
        <taxon>Sphingobacteriaceae</taxon>
        <taxon>Pedobacter</taxon>
    </lineage>
</organism>
<feature type="transmembrane region" description="Helical" evidence="1">
    <location>
        <begin position="20"/>
        <end position="38"/>
    </location>
</feature>
<proteinExistence type="predicted"/>
<dbReference type="EMBL" id="JSYN01000021">
    <property type="protein sequence ID" value="KIA92247.1"/>
    <property type="molecule type" value="Genomic_DNA"/>
</dbReference>
<reference evidence="2 3" key="1">
    <citation type="submission" date="2014-10" db="EMBL/GenBank/DDBJ databases">
        <title>Pedobacter Kyungheensis.</title>
        <authorList>
            <person name="Anderson B.M."/>
            <person name="Newman J.D."/>
        </authorList>
    </citation>
    <scope>NUCLEOTIDE SEQUENCE [LARGE SCALE GENOMIC DNA]</scope>
    <source>
        <strain evidence="2 3">KACC 16221</strain>
    </source>
</reference>
<comment type="caution">
    <text evidence="2">The sequence shown here is derived from an EMBL/GenBank/DDBJ whole genome shotgun (WGS) entry which is preliminary data.</text>
</comment>
<dbReference type="AlphaFoldDB" id="A0A0C1FGY7"/>
<evidence type="ECO:0000313" key="3">
    <source>
        <dbReference type="Proteomes" id="UP000031246"/>
    </source>
</evidence>
<sequence length="208" mass="23565">MFAQLKNIDRAFQHIKKFSIAFLIVCVLLSGSIVYLCFDQMNKASGRVLILYNGKVLEAFASERKANLNVELKDHIKTFHRYFFTLDPDEKAIAATVGKALYLADNSAKQAYDNLRESGYFNNLIAANISQGIDVDSISLDINREPYGFVCYARQKLIRSTSTVYRRLITRGDIRVLQSQTDNNPHGFLICRWETLLNQDESAKAAAP</sequence>
<protein>
    <submittedName>
        <fullName evidence="2">Conjugal transfer protein</fullName>
    </submittedName>
</protein>
<dbReference type="RefSeq" id="WP_039478755.1">
    <property type="nucleotide sequence ID" value="NZ_JSYN01000021.1"/>
</dbReference>
<dbReference type="InterPro" id="IPR022276">
    <property type="entry name" value="Conjug_transposon_TraK"/>
</dbReference>
<dbReference type="NCBIfam" id="TIGR03781">
    <property type="entry name" value="Bac_Flav_CT_K"/>
    <property type="match status" value="1"/>
</dbReference>
<name>A0A0C1FGY7_9SPHI</name>
<accession>A0A0C1FGY7</accession>
<keyword evidence="3" id="KW-1185">Reference proteome</keyword>
<keyword evidence="1" id="KW-0812">Transmembrane</keyword>
<gene>
    <name evidence="2" type="ORF">OC25_17575</name>
</gene>
<keyword evidence="1" id="KW-0472">Membrane</keyword>